<keyword evidence="3" id="KW-1185">Reference proteome</keyword>
<reference evidence="3" key="1">
    <citation type="submission" date="2013-05" db="EMBL/GenBank/DDBJ databases">
        <title>The Genome sequence of Mucor circinelloides f. circinelloides 1006PhL.</title>
        <authorList>
            <consortium name="The Broad Institute Genomics Platform"/>
            <person name="Cuomo C."/>
            <person name="Earl A."/>
            <person name="Findley K."/>
            <person name="Lee S.C."/>
            <person name="Walker B."/>
            <person name="Young S."/>
            <person name="Zeng Q."/>
            <person name="Gargeya S."/>
            <person name="Fitzgerald M."/>
            <person name="Haas B."/>
            <person name="Abouelleil A."/>
            <person name="Allen A.W."/>
            <person name="Alvarado L."/>
            <person name="Arachchi H.M."/>
            <person name="Berlin A.M."/>
            <person name="Chapman S.B."/>
            <person name="Gainer-Dewar J."/>
            <person name="Goldberg J."/>
            <person name="Griggs A."/>
            <person name="Gujja S."/>
            <person name="Hansen M."/>
            <person name="Howarth C."/>
            <person name="Imamovic A."/>
            <person name="Ireland A."/>
            <person name="Larimer J."/>
            <person name="McCowan C."/>
            <person name="Murphy C."/>
            <person name="Pearson M."/>
            <person name="Poon T.W."/>
            <person name="Priest M."/>
            <person name="Roberts A."/>
            <person name="Saif S."/>
            <person name="Shea T."/>
            <person name="Sisk P."/>
            <person name="Sykes S."/>
            <person name="Wortman J."/>
            <person name="Nusbaum C."/>
            <person name="Birren B."/>
        </authorList>
    </citation>
    <scope>NUCLEOTIDE SEQUENCE [LARGE SCALE GENOMIC DNA]</scope>
    <source>
        <strain evidence="3">1006PhL</strain>
    </source>
</reference>
<feature type="transmembrane region" description="Helical" evidence="1">
    <location>
        <begin position="98"/>
        <end position="117"/>
    </location>
</feature>
<gene>
    <name evidence="2" type="ORF">HMPREF1544_01905</name>
</gene>
<protein>
    <submittedName>
        <fullName evidence="2">Uncharacterized protein</fullName>
    </submittedName>
</protein>
<evidence type="ECO:0000256" key="1">
    <source>
        <dbReference type="SAM" id="Phobius"/>
    </source>
</evidence>
<dbReference type="VEuPathDB" id="FungiDB:HMPREF1544_01905"/>
<accession>S2KFP3</accession>
<keyword evidence="1" id="KW-0472">Membrane</keyword>
<organism evidence="2 3">
    <name type="scientific">Mucor circinelloides f. circinelloides (strain 1006PhL)</name>
    <name type="common">Mucormycosis agent</name>
    <name type="synonym">Calyptromyces circinelloides</name>
    <dbReference type="NCBI Taxonomy" id="1220926"/>
    <lineage>
        <taxon>Eukaryota</taxon>
        <taxon>Fungi</taxon>
        <taxon>Fungi incertae sedis</taxon>
        <taxon>Mucoromycota</taxon>
        <taxon>Mucoromycotina</taxon>
        <taxon>Mucoromycetes</taxon>
        <taxon>Mucorales</taxon>
        <taxon>Mucorineae</taxon>
        <taxon>Mucoraceae</taxon>
        <taxon>Mucor</taxon>
    </lineage>
</organism>
<feature type="transmembrane region" description="Helical" evidence="1">
    <location>
        <begin position="65"/>
        <end position="86"/>
    </location>
</feature>
<proteinExistence type="predicted"/>
<sequence>MATDDCFKTKENNAAIGGEHSFHLRYCHHHHRFFEVVSIAISEYDSSKTSGAISCCFDSLCSMTFAMLFLSGLVLPASHYAITFWFQAICKSFQVLLLRWFGTIIFCKSFVVLRFLSSVDYQKISSKHKVVLKDIKYKICCELFISLTCRQA</sequence>
<name>S2KFP3_MUCC1</name>
<keyword evidence="1" id="KW-1133">Transmembrane helix</keyword>
<evidence type="ECO:0000313" key="2">
    <source>
        <dbReference type="EMBL" id="EPB91200.1"/>
    </source>
</evidence>
<keyword evidence="1" id="KW-0812">Transmembrane</keyword>
<dbReference type="Proteomes" id="UP000014254">
    <property type="component" value="Unassembled WGS sequence"/>
</dbReference>
<dbReference type="AlphaFoldDB" id="S2KFP3"/>
<evidence type="ECO:0000313" key="3">
    <source>
        <dbReference type="Proteomes" id="UP000014254"/>
    </source>
</evidence>
<dbReference type="EMBL" id="KE123911">
    <property type="protein sequence ID" value="EPB91200.1"/>
    <property type="molecule type" value="Genomic_DNA"/>
</dbReference>
<dbReference type="InParanoid" id="S2KFP3"/>